<evidence type="ECO:0000313" key="3">
    <source>
        <dbReference type="Proteomes" id="UP000320580"/>
    </source>
</evidence>
<name>A0A5B8J7L5_9ACTN</name>
<protein>
    <submittedName>
        <fullName evidence="2">Polysaccharide deacetylase family protein</fullName>
    </submittedName>
</protein>
<dbReference type="CDD" id="cd10979">
    <property type="entry name" value="CE4_PuuE_like"/>
    <property type="match status" value="1"/>
</dbReference>
<accession>A0A5B8J7L5</accession>
<dbReference type="AlphaFoldDB" id="A0A5B8J7L5"/>
<dbReference type="SUPFAM" id="SSF88713">
    <property type="entry name" value="Glycoside hydrolase/deacetylase"/>
    <property type="match status" value="1"/>
</dbReference>
<organism evidence="2 3">
    <name type="scientific">Streptomyces qinzhouensis</name>
    <dbReference type="NCBI Taxonomy" id="2599401"/>
    <lineage>
        <taxon>Bacteria</taxon>
        <taxon>Bacillati</taxon>
        <taxon>Actinomycetota</taxon>
        <taxon>Actinomycetes</taxon>
        <taxon>Kitasatosporales</taxon>
        <taxon>Streptomycetaceae</taxon>
        <taxon>Streptomyces</taxon>
    </lineage>
</organism>
<dbReference type="Proteomes" id="UP000320580">
    <property type="component" value="Chromosome"/>
</dbReference>
<sequence>MDQKLYDYSPVTERPPLRWPGGARVAFYVGLNIEHYRLDAPSTSTFPGTAGLVPDPLNYGWRDYGPRVGIWRVIESLDRHGIRASALLNSAAGERYPQIVEAGRARDWAWLAHGRDNSTFHSDMTAGEERRMLASIVGSIERTTGRRPRGWMGPALTQTFRTPELLAELGLSYVLDWTNDDQPYRLNVPGMLSVPYSVELNDIGLFVGKGMTGPDFVRVVKDQLDRLHADSTADSGRVMALALHPFVVGQPFRSRYLDEALEYVARHPGVWLTTSDEIAEHYARTAPAAAVPGAEVTSTAS</sequence>
<feature type="domain" description="NodB homology" evidence="1">
    <location>
        <begin position="63"/>
        <end position="174"/>
    </location>
</feature>
<evidence type="ECO:0000259" key="1">
    <source>
        <dbReference type="Pfam" id="PF01522"/>
    </source>
</evidence>
<reference evidence="2 3" key="1">
    <citation type="submission" date="2019-07" db="EMBL/GenBank/DDBJ databases">
        <authorList>
            <person name="Zhu P."/>
        </authorList>
    </citation>
    <scope>NUCLEOTIDE SEQUENCE [LARGE SCALE GENOMIC DNA]</scope>
    <source>
        <strain evidence="2 3">SSL-25</strain>
    </source>
</reference>
<dbReference type="OrthoDB" id="9787041at2"/>
<dbReference type="InterPro" id="IPR002509">
    <property type="entry name" value="NODB_dom"/>
</dbReference>
<dbReference type="PANTHER" id="PTHR43123:SF4">
    <property type="entry name" value="POLYSACCHARIDE DEACETYLASE"/>
    <property type="match status" value="1"/>
</dbReference>
<gene>
    <name evidence="2" type="ORF">FQU76_12585</name>
</gene>
<dbReference type="GO" id="GO:0016810">
    <property type="term" value="F:hydrolase activity, acting on carbon-nitrogen (but not peptide) bonds"/>
    <property type="evidence" value="ECO:0007669"/>
    <property type="project" value="InterPro"/>
</dbReference>
<dbReference type="Pfam" id="PF01522">
    <property type="entry name" value="Polysacc_deac_1"/>
    <property type="match status" value="1"/>
</dbReference>
<dbReference type="EMBL" id="CP042266">
    <property type="protein sequence ID" value="QDY77216.1"/>
    <property type="molecule type" value="Genomic_DNA"/>
</dbReference>
<dbReference type="Gene3D" id="3.20.20.370">
    <property type="entry name" value="Glycoside hydrolase/deacetylase"/>
    <property type="match status" value="1"/>
</dbReference>
<keyword evidence="3" id="KW-1185">Reference proteome</keyword>
<evidence type="ECO:0000313" key="2">
    <source>
        <dbReference type="EMBL" id="QDY77216.1"/>
    </source>
</evidence>
<dbReference type="KEGG" id="sqz:FQU76_12585"/>
<dbReference type="InterPro" id="IPR011330">
    <property type="entry name" value="Glyco_hydro/deAcase_b/a-brl"/>
</dbReference>
<dbReference type="GO" id="GO:0005975">
    <property type="term" value="P:carbohydrate metabolic process"/>
    <property type="evidence" value="ECO:0007669"/>
    <property type="project" value="InterPro"/>
</dbReference>
<dbReference type="PANTHER" id="PTHR43123">
    <property type="entry name" value="POLYSACCHARIDE DEACETYLASE-RELATED"/>
    <property type="match status" value="1"/>
</dbReference>
<proteinExistence type="predicted"/>